<proteinExistence type="predicted"/>
<dbReference type="OrthoDB" id="1441717at2"/>
<name>A0A5S3QGG3_9FLAO</name>
<evidence type="ECO:0000313" key="1">
    <source>
        <dbReference type="EMBL" id="TMM56625.1"/>
    </source>
</evidence>
<reference evidence="1 2" key="1">
    <citation type="submission" date="2019-05" db="EMBL/GenBank/DDBJ databases">
        <authorList>
            <person name="Zhang J.-Y."/>
            <person name="Feg X."/>
            <person name="Du Z.-J."/>
        </authorList>
    </citation>
    <scope>NUCLEOTIDE SEQUENCE [LARGE SCALE GENOMIC DNA]</scope>
    <source>
        <strain evidence="1 2">RZ26</strain>
    </source>
</reference>
<keyword evidence="2" id="KW-1185">Reference proteome</keyword>
<dbReference type="AlphaFoldDB" id="A0A5S3QGG3"/>
<gene>
    <name evidence="1" type="ORF">FEE95_08960</name>
</gene>
<comment type="caution">
    <text evidence="1">The sequence shown here is derived from an EMBL/GenBank/DDBJ whole genome shotgun (WGS) entry which is preliminary data.</text>
</comment>
<dbReference type="EMBL" id="VATY01000002">
    <property type="protein sequence ID" value="TMM56625.1"/>
    <property type="molecule type" value="Genomic_DNA"/>
</dbReference>
<accession>A0A5S3QGG3</accession>
<sequence>MKNSILLSLTFLTCTFGLSVTNAQQFRTTEKYTLINERGIGQEEEGAAQIDFVALEDNGETIAILDIGSLELLEDVHVTLLSEPNLEDISEILKVELEYSACCTSTDTYYFLVTDENDFIALPKLENEYCGETQLDMHYIFPSQECGQEGAILKAELQYTETYTIKDIDVLQSIVWNDDDFDYEDAITANY</sequence>
<protein>
    <submittedName>
        <fullName evidence="1">Uncharacterized protein</fullName>
    </submittedName>
</protein>
<dbReference type="RefSeq" id="WP_138657609.1">
    <property type="nucleotide sequence ID" value="NZ_VATY01000002.1"/>
</dbReference>
<dbReference type="Proteomes" id="UP000310314">
    <property type="component" value="Unassembled WGS sequence"/>
</dbReference>
<organism evidence="1 2">
    <name type="scientific">Maribacter algarum</name>
    <name type="common">ex Zhang et al. 2020</name>
    <dbReference type="NCBI Taxonomy" id="2578118"/>
    <lineage>
        <taxon>Bacteria</taxon>
        <taxon>Pseudomonadati</taxon>
        <taxon>Bacteroidota</taxon>
        <taxon>Flavobacteriia</taxon>
        <taxon>Flavobacteriales</taxon>
        <taxon>Flavobacteriaceae</taxon>
        <taxon>Maribacter</taxon>
    </lineage>
</organism>
<evidence type="ECO:0000313" key="2">
    <source>
        <dbReference type="Proteomes" id="UP000310314"/>
    </source>
</evidence>